<protein>
    <recommendedName>
        <fullName evidence="4">Arrestin-like N-terminal domain-containing protein</fullName>
    </recommendedName>
</protein>
<feature type="region of interest" description="Disordered" evidence="1">
    <location>
        <begin position="102"/>
        <end position="131"/>
    </location>
</feature>
<evidence type="ECO:0000256" key="1">
    <source>
        <dbReference type="SAM" id="MobiDB-lite"/>
    </source>
</evidence>
<keyword evidence="3" id="KW-1185">Reference proteome</keyword>
<dbReference type="Gene3D" id="2.60.40.640">
    <property type="match status" value="1"/>
</dbReference>
<dbReference type="OrthoDB" id="4160861at2759"/>
<sequence>MPRASWTASDDLAIEVQDFQARYTPGETLQGHVVRRNHSDYKSRSVNLIFFGRTKTKFTSGGTTYRAAVVFFESVYRLHSTTRTGEASTDLDQAWPFRITIPTHPIPRDPGRPDRSDKLEPERGFLSNEGDISGDTLPGTFSCQDHYSDDEFVEYVLRAELRFAGEDSKTECMLPLNIQPPSTLVPIHNFTSTVARSRHNFIKSPKCLPENASKDMGFRDRLKAKMSSRTPQYAFKSTVIVPTVLQLHHPDPFSFKIYITPRFGKEMSNFGEGDPHGMPPTFFKSLKLKLVGRARYRAPSMFTATADETMIEHDFILPQEQQEMLVPILTSIQQPPDYRSATGTDPNEGQPPWSTLRASAACEVVDESKALDIGHLSRLKPHKVRPAYPSPSFMSYNIALSYSLDFKIHMQTVDEHHTMEGSVPITLLPPSEETQVMARSERAHHQPERNNDITEWQRMTGTRPAFNKTQRRHLNKLFGIADADEKQ</sequence>
<dbReference type="AlphaFoldDB" id="W2RXN6"/>
<dbReference type="RefSeq" id="XP_008715594.1">
    <property type="nucleotide sequence ID" value="XM_008717372.1"/>
</dbReference>
<dbReference type="HOGENOM" id="CLU_042066_1_0_1"/>
<dbReference type="GeneID" id="19970359"/>
<proteinExistence type="predicted"/>
<accession>W2RXN6</accession>
<reference evidence="2 3" key="1">
    <citation type="submission" date="2013-03" db="EMBL/GenBank/DDBJ databases">
        <title>The Genome Sequence of Phialophora europaea CBS 101466.</title>
        <authorList>
            <consortium name="The Broad Institute Genomics Platform"/>
            <person name="Cuomo C."/>
            <person name="de Hoog S."/>
            <person name="Gorbushina A."/>
            <person name="Walker B."/>
            <person name="Young S.K."/>
            <person name="Zeng Q."/>
            <person name="Gargeya S."/>
            <person name="Fitzgerald M."/>
            <person name="Haas B."/>
            <person name="Abouelleil A."/>
            <person name="Allen A.W."/>
            <person name="Alvarado L."/>
            <person name="Arachchi H.M."/>
            <person name="Berlin A.M."/>
            <person name="Chapman S.B."/>
            <person name="Gainer-Dewar J."/>
            <person name="Goldberg J."/>
            <person name="Griggs A."/>
            <person name="Gujja S."/>
            <person name="Hansen M."/>
            <person name="Howarth C."/>
            <person name="Imamovic A."/>
            <person name="Ireland A."/>
            <person name="Larimer J."/>
            <person name="McCowan C."/>
            <person name="Murphy C."/>
            <person name="Pearson M."/>
            <person name="Poon T.W."/>
            <person name="Priest M."/>
            <person name="Roberts A."/>
            <person name="Saif S."/>
            <person name="Shea T."/>
            <person name="Sisk P."/>
            <person name="Sykes S."/>
            <person name="Wortman J."/>
            <person name="Nusbaum C."/>
            <person name="Birren B."/>
        </authorList>
    </citation>
    <scope>NUCLEOTIDE SEQUENCE [LARGE SCALE GENOMIC DNA]</scope>
    <source>
        <strain evidence="2 3">CBS 101466</strain>
    </source>
</reference>
<dbReference type="InParanoid" id="W2RXN6"/>
<feature type="compositionally biased region" description="Basic and acidic residues" evidence="1">
    <location>
        <begin position="106"/>
        <end position="123"/>
    </location>
</feature>
<evidence type="ECO:0000313" key="3">
    <source>
        <dbReference type="Proteomes" id="UP000030752"/>
    </source>
</evidence>
<evidence type="ECO:0008006" key="4">
    <source>
        <dbReference type="Google" id="ProtNLM"/>
    </source>
</evidence>
<name>W2RXN6_CYPE1</name>
<gene>
    <name evidence="2" type="ORF">HMPREF1541_03020</name>
</gene>
<dbReference type="Proteomes" id="UP000030752">
    <property type="component" value="Unassembled WGS sequence"/>
</dbReference>
<dbReference type="VEuPathDB" id="FungiDB:HMPREF1541_03020"/>
<organism evidence="2 3">
    <name type="scientific">Cyphellophora europaea (strain CBS 101466)</name>
    <name type="common">Phialophora europaea</name>
    <dbReference type="NCBI Taxonomy" id="1220924"/>
    <lineage>
        <taxon>Eukaryota</taxon>
        <taxon>Fungi</taxon>
        <taxon>Dikarya</taxon>
        <taxon>Ascomycota</taxon>
        <taxon>Pezizomycotina</taxon>
        <taxon>Eurotiomycetes</taxon>
        <taxon>Chaetothyriomycetidae</taxon>
        <taxon>Chaetothyriales</taxon>
        <taxon>Cyphellophoraceae</taxon>
        <taxon>Cyphellophora</taxon>
    </lineage>
</organism>
<dbReference type="EMBL" id="KB822719">
    <property type="protein sequence ID" value="ETN41085.1"/>
    <property type="molecule type" value="Genomic_DNA"/>
</dbReference>
<dbReference type="eggNOG" id="ENOG502SPEF">
    <property type="taxonomic scope" value="Eukaryota"/>
</dbReference>
<dbReference type="InterPro" id="IPR014752">
    <property type="entry name" value="Arrestin-like_C"/>
</dbReference>
<evidence type="ECO:0000313" key="2">
    <source>
        <dbReference type="EMBL" id="ETN41085.1"/>
    </source>
</evidence>